<dbReference type="RefSeq" id="WP_311785796.1">
    <property type="nucleotide sequence ID" value="NZ_JALDYY010000002.1"/>
</dbReference>
<proteinExistence type="predicted"/>
<evidence type="ECO:0000256" key="1">
    <source>
        <dbReference type="SAM" id="MobiDB-lite"/>
    </source>
</evidence>
<reference evidence="2" key="1">
    <citation type="submission" date="2022-03" db="EMBL/GenBank/DDBJ databases">
        <title>Fererhizobium litorale gen. nov., sp. nov., isolated from sandy sediments of the Sea of Japan seashore.</title>
        <authorList>
            <person name="Romanenko L."/>
            <person name="Kurilenko V."/>
            <person name="Otstavnykh N."/>
            <person name="Svetashev V."/>
            <person name="Tekutyeva L."/>
            <person name="Isaeva M."/>
            <person name="Mikhailov V."/>
        </authorList>
    </citation>
    <scope>NUCLEOTIDE SEQUENCE</scope>
    <source>
        <strain evidence="2">KMM 9576</strain>
    </source>
</reference>
<dbReference type="EMBL" id="JALDYZ010000002">
    <property type="protein sequence ID" value="MDI7921637.1"/>
    <property type="molecule type" value="Genomic_DNA"/>
</dbReference>
<name>A0AAE3Q9C4_9HYPH</name>
<feature type="region of interest" description="Disordered" evidence="1">
    <location>
        <begin position="1"/>
        <end position="23"/>
    </location>
</feature>
<evidence type="ECO:0000313" key="3">
    <source>
        <dbReference type="Proteomes" id="UP001161580"/>
    </source>
</evidence>
<sequence>MARGIRFRGAMRQKVKKAEDPKMGARRLEEFKTEQFRFHFDQSQLGSLILSGTSNADTDLPQLLSSN</sequence>
<keyword evidence="3" id="KW-1185">Reference proteome</keyword>
<organism evidence="2 3">
    <name type="scientific">Ferirhizobium litorale</name>
    <dbReference type="NCBI Taxonomy" id="2927786"/>
    <lineage>
        <taxon>Bacteria</taxon>
        <taxon>Pseudomonadati</taxon>
        <taxon>Pseudomonadota</taxon>
        <taxon>Alphaproteobacteria</taxon>
        <taxon>Hyphomicrobiales</taxon>
        <taxon>Rhizobiaceae</taxon>
        <taxon>Ferirhizobium</taxon>
    </lineage>
</organism>
<protein>
    <submittedName>
        <fullName evidence="2">Uncharacterized protein</fullName>
    </submittedName>
</protein>
<evidence type="ECO:0000313" key="2">
    <source>
        <dbReference type="EMBL" id="MDI7921637.1"/>
    </source>
</evidence>
<dbReference type="AlphaFoldDB" id="A0AAE3Q9C4"/>
<gene>
    <name evidence="2" type="ORF">MRS75_06005</name>
</gene>
<dbReference type="Proteomes" id="UP001161580">
    <property type="component" value="Unassembled WGS sequence"/>
</dbReference>
<feature type="compositionally biased region" description="Basic residues" evidence="1">
    <location>
        <begin position="1"/>
        <end position="15"/>
    </location>
</feature>
<comment type="caution">
    <text evidence="2">The sequence shown here is derived from an EMBL/GenBank/DDBJ whole genome shotgun (WGS) entry which is preliminary data.</text>
</comment>
<accession>A0AAE3Q9C4</accession>